<dbReference type="PANTHER" id="PTHR43167:SF1">
    <property type="entry name" value="PUTATIVE (AFU_ORTHOLOGUE AFUA_6G01830)-RELATED"/>
    <property type="match status" value="1"/>
</dbReference>
<dbReference type="EMBL" id="CP054212">
    <property type="protein sequence ID" value="QKJ85175.1"/>
    <property type="molecule type" value="Genomic_DNA"/>
</dbReference>
<keyword evidence="2 4" id="KW-0808">Transferase</keyword>
<dbReference type="RefSeq" id="WP_173632293.1">
    <property type="nucleotide sequence ID" value="NZ_CP054212.1"/>
</dbReference>
<dbReference type="Proteomes" id="UP000505325">
    <property type="component" value="Chromosome"/>
</dbReference>
<dbReference type="GO" id="GO:0032259">
    <property type="term" value="P:methylation"/>
    <property type="evidence" value="ECO:0007669"/>
    <property type="project" value="UniProtKB-KW"/>
</dbReference>
<evidence type="ECO:0000313" key="5">
    <source>
        <dbReference type="Proteomes" id="UP000505325"/>
    </source>
</evidence>
<evidence type="ECO:0000256" key="1">
    <source>
        <dbReference type="ARBA" id="ARBA00022603"/>
    </source>
</evidence>
<evidence type="ECO:0000256" key="2">
    <source>
        <dbReference type="ARBA" id="ARBA00022679"/>
    </source>
</evidence>
<name>A0A6M8U3H8_9GAMM</name>
<sequence length="224" mass="24888">MTTLTTHPVATLLERLLEDSEAAWNPDTDASIYWAGLSKEEQKRLIGDKTHYHEFYTRMKEAPLAVSRSTGQLLYMLARYARAQNIVEFGTSFGVSATYLASALRDNGGGKLITSEFEPSKVLRARQNLAEAGLDDLVEVREGDALQTLSSQLPETIDLLLLDGAKGLYLDLLKQLESRFRVGTLIIADDADYCPDYVSYVRTPGHGYMSVPLAEDIEMTLYLG</sequence>
<keyword evidence="3" id="KW-0949">S-adenosyl-L-methionine</keyword>
<organism evidence="4 5">
    <name type="scientific">Paramixta manurensis</name>
    <dbReference type="NCBI Taxonomy" id="2740817"/>
    <lineage>
        <taxon>Bacteria</taxon>
        <taxon>Pseudomonadati</taxon>
        <taxon>Pseudomonadota</taxon>
        <taxon>Gammaproteobacteria</taxon>
        <taxon>Enterobacterales</taxon>
        <taxon>Erwiniaceae</taxon>
        <taxon>Paramixta</taxon>
    </lineage>
</organism>
<dbReference type="AlphaFoldDB" id="A0A6M8U3H8"/>
<protein>
    <submittedName>
        <fullName evidence="4">O-methyltransferase</fullName>
    </submittedName>
</protein>
<dbReference type="Gene3D" id="3.40.50.150">
    <property type="entry name" value="Vaccinia Virus protein VP39"/>
    <property type="match status" value="1"/>
</dbReference>
<dbReference type="InterPro" id="IPR029063">
    <property type="entry name" value="SAM-dependent_MTases_sf"/>
</dbReference>
<gene>
    <name evidence="4" type="ORF">PMPD1_0192</name>
</gene>
<dbReference type="GO" id="GO:0008171">
    <property type="term" value="F:O-methyltransferase activity"/>
    <property type="evidence" value="ECO:0007669"/>
    <property type="project" value="InterPro"/>
</dbReference>
<proteinExistence type="predicted"/>
<evidence type="ECO:0000313" key="4">
    <source>
        <dbReference type="EMBL" id="QKJ85175.1"/>
    </source>
</evidence>
<keyword evidence="5" id="KW-1185">Reference proteome</keyword>
<dbReference type="KEGG" id="pmak:PMPD1_0192"/>
<accession>A0A6M8U3H8</accession>
<evidence type="ECO:0000256" key="3">
    <source>
        <dbReference type="ARBA" id="ARBA00022691"/>
    </source>
</evidence>
<dbReference type="PROSITE" id="PS51682">
    <property type="entry name" value="SAM_OMT_I"/>
    <property type="match status" value="1"/>
</dbReference>
<dbReference type="InterPro" id="IPR002935">
    <property type="entry name" value="SAM_O-MeTrfase"/>
</dbReference>
<dbReference type="PANTHER" id="PTHR43167">
    <property type="entry name" value="PUTATIVE (AFU_ORTHOLOGUE AFUA_6G01830)-RELATED"/>
    <property type="match status" value="1"/>
</dbReference>
<keyword evidence="1 4" id="KW-0489">Methyltransferase</keyword>
<dbReference type="SUPFAM" id="SSF53335">
    <property type="entry name" value="S-adenosyl-L-methionine-dependent methyltransferases"/>
    <property type="match status" value="1"/>
</dbReference>
<reference evidence="4 5" key="1">
    <citation type="submission" date="2020-06" db="EMBL/GenBank/DDBJ databases">
        <title>Genome sequence of Paramixta manurensis strain PD-1.</title>
        <authorList>
            <person name="Lee C.W."/>
            <person name="Kim J."/>
        </authorList>
    </citation>
    <scope>NUCLEOTIDE SEQUENCE [LARGE SCALE GENOMIC DNA]</scope>
    <source>
        <strain evidence="4 5">PD-1</strain>
    </source>
</reference>
<dbReference type="Pfam" id="PF13578">
    <property type="entry name" value="Methyltransf_24"/>
    <property type="match status" value="1"/>
</dbReference>